<dbReference type="InterPro" id="IPR035974">
    <property type="entry name" value="Rap/Ran-GAP_sf"/>
</dbReference>
<feature type="region of interest" description="Disordered" evidence="3">
    <location>
        <begin position="738"/>
        <end position="768"/>
    </location>
</feature>
<evidence type="ECO:0000313" key="5">
    <source>
        <dbReference type="Proteomes" id="UP000085678"/>
    </source>
</evidence>
<keyword evidence="5" id="KW-1185">Reference proteome</keyword>
<dbReference type="GO" id="GO:0051056">
    <property type="term" value="P:regulation of small GTPase mediated signal transduction"/>
    <property type="evidence" value="ECO:0007669"/>
    <property type="project" value="InterPro"/>
</dbReference>
<feature type="compositionally biased region" description="Low complexity" evidence="3">
    <location>
        <begin position="936"/>
        <end position="946"/>
    </location>
</feature>
<dbReference type="RefSeq" id="XP_013400057.1">
    <property type="nucleotide sequence ID" value="XM_013544603.1"/>
</dbReference>
<keyword evidence="2" id="KW-0597">Phosphoprotein</keyword>
<feature type="region of interest" description="Disordered" evidence="3">
    <location>
        <begin position="2002"/>
        <end position="2081"/>
    </location>
</feature>
<dbReference type="FunCoup" id="A0A1S3IPB9">
    <property type="interactions" value="1366"/>
</dbReference>
<proteinExistence type="predicted"/>
<dbReference type="InParanoid" id="A0A1S3IPB9"/>
<evidence type="ECO:0000256" key="3">
    <source>
        <dbReference type="SAM" id="MobiDB-lite"/>
    </source>
</evidence>
<dbReference type="KEGG" id="lak:106166146"/>
<keyword evidence="1" id="KW-0343">GTPase activation</keyword>
<evidence type="ECO:0000256" key="1">
    <source>
        <dbReference type="ARBA" id="ARBA00022468"/>
    </source>
</evidence>
<dbReference type="OrthoDB" id="19311at2759"/>
<dbReference type="InterPro" id="IPR046859">
    <property type="entry name" value="RGPA/RALGAPB_N"/>
</dbReference>
<dbReference type="Proteomes" id="UP000085678">
    <property type="component" value="Unplaced"/>
</dbReference>
<feature type="compositionally biased region" description="Basic and acidic residues" evidence="3">
    <location>
        <begin position="871"/>
        <end position="890"/>
    </location>
</feature>
<feature type="region of interest" description="Disordered" evidence="3">
    <location>
        <begin position="1429"/>
        <end position="1451"/>
    </location>
</feature>
<feature type="region of interest" description="Disordered" evidence="3">
    <location>
        <begin position="433"/>
        <end position="484"/>
    </location>
</feature>
<feature type="compositionally biased region" description="Low complexity" evidence="3">
    <location>
        <begin position="798"/>
        <end position="809"/>
    </location>
</feature>
<evidence type="ECO:0000259" key="4">
    <source>
        <dbReference type="PROSITE" id="PS50085"/>
    </source>
</evidence>
<dbReference type="SUPFAM" id="SSF48371">
    <property type="entry name" value="ARM repeat"/>
    <property type="match status" value="1"/>
</dbReference>
<feature type="domain" description="Rap-GAP" evidence="4">
    <location>
        <begin position="1762"/>
        <end position="1970"/>
    </location>
</feature>
<feature type="compositionally biased region" description="Basic and acidic residues" evidence="3">
    <location>
        <begin position="1702"/>
        <end position="1711"/>
    </location>
</feature>
<dbReference type="PANTHER" id="PTHR10063:SF11">
    <property type="entry name" value="RHO GTPASE-ACTIVATING PROTEIN CG5521-RELATED"/>
    <property type="match status" value="1"/>
</dbReference>
<dbReference type="InterPro" id="IPR000331">
    <property type="entry name" value="Rap/Ran_GAP_dom"/>
</dbReference>
<dbReference type="GeneID" id="106166146"/>
<reference evidence="6" key="1">
    <citation type="submission" date="2025-08" db="UniProtKB">
        <authorList>
            <consortium name="RefSeq"/>
        </authorList>
    </citation>
    <scope>IDENTIFICATION</scope>
    <source>
        <tissue evidence="6">Gonads</tissue>
    </source>
</reference>
<feature type="compositionally biased region" description="Polar residues" evidence="3">
    <location>
        <begin position="893"/>
        <end position="902"/>
    </location>
</feature>
<feature type="region of interest" description="Disordered" evidence="3">
    <location>
        <begin position="304"/>
        <end position="370"/>
    </location>
</feature>
<feature type="compositionally biased region" description="Basic and acidic residues" evidence="3">
    <location>
        <begin position="433"/>
        <end position="450"/>
    </location>
</feature>
<dbReference type="GO" id="GO:0005096">
    <property type="term" value="F:GTPase activator activity"/>
    <property type="evidence" value="ECO:0007669"/>
    <property type="project" value="UniProtKB-KW"/>
</dbReference>
<feature type="compositionally biased region" description="Polar residues" evidence="3">
    <location>
        <begin position="752"/>
        <end position="765"/>
    </location>
</feature>
<gene>
    <name evidence="6" type="primary">LOC106166146</name>
</gene>
<feature type="compositionally biased region" description="Polar residues" evidence="3">
    <location>
        <begin position="343"/>
        <end position="355"/>
    </location>
</feature>
<feature type="region of interest" description="Disordered" evidence="3">
    <location>
        <begin position="795"/>
        <end position="819"/>
    </location>
</feature>
<accession>A0A1S3IPB9</accession>
<name>A0A1S3IPB9_LINAN</name>
<dbReference type="InterPro" id="IPR027107">
    <property type="entry name" value="Tuberin/Ral-act_asu"/>
</dbReference>
<feature type="region of interest" description="Disordered" evidence="3">
    <location>
        <begin position="668"/>
        <end position="691"/>
    </location>
</feature>
<dbReference type="SUPFAM" id="SSF111347">
    <property type="entry name" value="Rap/Ran-GAP"/>
    <property type="match status" value="1"/>
</dbReference>
<feature type="compositionally biased region" description="Basic residues" evidence="3">
    <location>
        <begin position="674"/>
        <end position="690"/>
    </location>
</feature>
<dbReference type="Gene3D" id="3.40.50.11210">
    <property type="entry name" value="Rap/Ran-GAP"/>
    <property type="match status" value="1"/>
</dbReference>
<dbReference type="Pfam" id="PF20412">
    <property type="entry name" value="RALGAPB_N"/>
    <property type="match status" value="1"/>
</dbReference>
<dbReference type="FunFam" id="3.40.50.11210:FF:000001">
    <property type="entry name" value="Ral GTPase-activating protein subunit alpha-1 isoform 1"/>
    <property type="match status" value="1"/>
</dbReference>
<feature type="compositionally biased region" description="Polar residues" evidence="3">
    <location>
        <begin position="2002"/>
        <end position="2012"/>
    </location>
</feature>
<organism evidence="5 6">
    <name type="scientific">Lingula anatina</name>
    <name type="common">Brachiopod</name>
    <name type="synonym">Lingula unguis</name>
    <dbReference type="NCBI Taxonomy" id="7574"/>
    <lineage>
        <taxon>Eukaryota</taxon>
        <taxon>Metazoa</taxon>
        <taxon>Spiralia</taxon>
        <taxon>Lophotrochozoa</taxon>
        <taxon>Brachiopoda</taxon>
        <taxon>Linguliformea</taxon>
        <taxon>Lingulata</taxon>
        <taxon>Lingulida</taxon>
        <taxon>Linguloidea</taxon>
        <taxon>Lingulidae</taxon>
        <taxon>Lingula</taxon>
    </lineage>
</organism>
<protein>
    <submittedName>
        <fullName evidence="6">Ral GTPase-activating protein subunit alpha-1-like isoform X1</fullName>
    </submittedName>
</protein>
<sequence length="2081" mass="233348">MFSRKSHADVRKSSQKFFDPKKDSAGKLKHLRIVLENYETQDAKAFFDSHYSQIYFNFYEVFTTVEADLKQRANKTHREELEAALCIFEKILFFLPELIHRRWQFHSIGRIIKKLLHTGNSLKLRREGIRLFVIWYQTLKDNASEECHTTFAAIVPRLGKNEGVDQDLFTVSGDPRTAVTPVEISAILPPQSGEKQPEDVTRFLLASLLEYMVSEVNNIEWSNKDEKQSSFDFIFNQFKTYYLHNIFPEFNKHTSLYDPVLDLPVLRPNPDPRGPPTIRPDALSLCQEVVIKWITTFVHLPKKQETKKSEPAEVLQHPPEHEPDEGDGNSGEETLRPEDSSIPPESSTNTLTSASHGDAASTKSSDDEDEGQLLTEFEIVRSVLFSTQENVNLVHEVFRQALLLPFYHSGAIKKVLAVYKDWLQNEADRPVFMKEPNDSARGIDNRRESGNGKLGNISEESSSEENSSTSPPPSFLQAEPQPGMRKRNDSYLGAIFSSTPDLEASVCAGLQNTLQVLITNTANVFLLEPSEHHKVFSEQVEMCRRVINMYRYVVMNLIMEQRTWEQLLQVLLKVTSTVLKENPPPYRDKNLGGKLGTAIFQTLIVTWIKANLSVHISTELWDQFLQVLSSLTQWEELVREWAKTMETLTRVLVRQVYNLDMHDLPLDRLSEQKQKKKRGGKQQGKRHTRTFSRAWSRIEKEHVAQSFLIQSTNQLTTVAENGQSGATAPPTIITTSFEGSELPEAPVRRQRSFSGDSSPAHSRSASDIDEGAAQLVRSSSDSNIALIDLEGRRKNKGSSFVSDTSADSSGNAETTDDEEHRDLLNISQEDQEVATVTAGLSSALIDTAAMITDTTSMTSAESILVPYTFMDHEKSGDSGSTEKSDSDQARRAGSTSSPVSFHSTRSRSTSRSGSPVTYRQSEDLHEEPVFRRDDSSSMIRSQSRSPSPGPEEEELYEVEKEELHIKDSDTPDRESIHIEEETPDENLLSPVLTMHSCPEDSRCVLAGGNVTGWTPEAAVILWRRMLGALGDINQIKDPDIHASVFEYFCDLTDSLIKVRENQSVTPDNQSSPIRPEFIPPILMIAPWLFRAVELQDRYKRGRLLAYRLLCVISLRRHDVPLPMDHLSQFYRVLHEGLMSNDQDVVNALVRHCGPRFFSMPLPGSTILLLDFLHAANTIASSTDLKEAPRTEAVSILGSLLCLPNHFGQLSVLQPSPVEMTMMWCNDLKDHLISMVLKCGKKEPAGLARCVAISSLGIFIYEELSHGSMHSKMKEAVNVLLAVLKYSTNQLSDPKFNSKLVAQVACDMLRLLCDHIPTLLEHQPDLPKKIIEVMASTLSSLLPASEHQHSEEEKRLLVSIMFCMLEWCMHMPLHTLLEKSDSGRSILYRVFRVLNVAVVGGVSMLTPKMMHPSTSFADFYAQESDVEGVKDGANTPTFSKTPDLAPGTPQKPASPTVDLLNIGNMDLVKLAARVVLCHLVNHLGHFPMGGGAAKSNTFVQEYHDFSPALDELSTDIFRAPNVQFFVLNNTTLISFVEIPALLDLPGGGVTAGLTTGKTVARVIIRDIVGKYSWDSAILYGPPSCQAGSYQPEISPLMNFFDELLDLAPSTVEQTILEYLRAESRTIDPAVHPSEVRELLRLGEDYDCLDHLLQYIGQTSPECELQPGEPLNIAAGLPDQLSDTMEQETMATLQEQQSQEENYTAEHEKDKSMSAKSTTPAPSHDPVSTFQTCRMLLNQLGFLTWIKRTSFDLLHKSDKLLRELKNLDKQRCRETHKIAVIYVGEGQEDKQSILTTQAGSKAYEDFVAGLGWEVDLEHHTGFLGGLQQNKSSGDTAPYYATSTMEVIFHVSTRMPSDSSDAVHRKLRHLGNDEIQIIWSEHSRDYRRGIIPTEFGDVLIIIYPLQNELYRIQINRKPEVPYFGPLFDGAIVDQKVLPGLVRATAINASRTKRAQLPYFQPFFEERAKYLDNIIQQHKQPSMFEDFAANVFAPVLPQAEDIPTLQTTLGPMTTSGLLGDQSSVSVQEEDSSQSPHSSIGRHSRGSDSDSTSEKVARKLSWKTRRSSTHKMASTPPDSPNTKTKR</sequence>
<dbReference type="Pfam" id="PF02145">
    <property type="entry name" value="Rap_GAP"/>
    <property type="match status" value="1"/>
</dbReference>
<feature type="compositionally biased region" description="Polar residues" evidence="3">
    <location>
        <begin position="1712"/>
        <end position="1725"/>
    </location>
</feature>
<dbReference type="PROSITE" id="PS50085">
    <property type="entry name" value="RAPGAP"/>
    <property type="match status" value="1"/>
</dbReference>
<feature type="region of interest" description="Disordered" evidence="3">
    <location>
        <begin position="1685"/>
        <end position="1725"/>
    </location>
</feature>
<dbReference type="GO" id="GO:0005634">
    <property type="term" value="C:nucleus"/>
    <property type="evidence" value="ECO:0007669"/>
    <property type="project" value="InterPro"/>
</dbReference>
<dbReference type="InterPro" id="IPR016024">
    <property type="entry name" value="ARM-type_fold"/>
</dbReference>
<evidence type="ECO:0000256" key="2">
    <source>
        <dbReference type="ARBA" id="ARBA00022553"/>
    </source>
</evidence>
<feature type="compositionally biased region" description="Basic and acidic residues" evidence="3">
    <location>
        <begin position="920"/>
        <end position="935"/>
    </location>
</feature>
<dbReference type="STRING" id="7574.A0A1S3IPB9"/>
<evidence type="ECO:0000313" key="6">
    <source>
        <dbReference type="RefSeq" id="XP_013400057.1"/>
    </source>
</evidence>
<dbReference type="GO" id="GO:0005737">
    <property type="term" value="C:cytoplasm"/>
    <property type="evidence" value="ECO:0007669"/>
    <property type="project" value="TreeGrafter"/>
</dbReference>
<feature type="compositionally biased region" description="Basic and acidic residues" evidence="3">
    <location>
        <begin position="2040"/>
        <end position="2052"/>
    </location>
</feature>
<feature type="compositionally biased region" description="Basic residues" evidence="3">
    <location>
        <begin position="2053"/>
        <end position="2064"/>
    </location>
</feature>
<dbReference type="PANTHER" id="PTHR10063">
    <property type="entry name" value="TUBERIN"/>
    <property type="match status" value="1"/>
</dbReference>
<feature type="region of interest" description="Disordered" evidence="3">
    <location>
        <begin position="871"/>
        <end position="954"/>
    </location>
</feature>
<feature type="compositionally biased region" description="Polar residues" evidence="3">
    <location>
        <begin position="1685"/>
        <end position="1700"/>
    </location>
</feature>
<feature type="compositionally biased region" description="Low complexity" evidence="3">
    <location>
        <begin position="458"/>
        <end position="469"/>
    </location>
</feature>